<organism evidence="1 2">
    <name type="scientific">Lysinimonas soli</name>
    <dbReference type="NCBI Taxonomy" id="1074233"/>
    <lineage>
        <taxon>Bacteria</taxon>
        <taxon>Bacillati</taxon>
        <taxon>Actinomycetota</taxon>
        <taxon>Actinomycetes</taxon>
        <taxon>Micrococcales</taxon>
        <taxon>Microbacteriaceae</taxon>
        <taxon>Lysinimonas</taxon>
    </lineage>
</organism>
<dbReference type="PANTHER" id="PTHR30528:SF0">
    <property type="entry name" value="CYTOPLASMIC PROTEIN"/>
    <property type="match status" value="1"/>
</dbReference>
<keyword evidence="2" id="KW-1185">Reference proteome</keyword>
<sequence length="360" mass="40685">MTVHRLDRDEARRIAVRAALLDDRRPADLLTMVRDLGMLRVELTGIVAPAADHIAWTRLGAAHRPGHTWTALADGRLFERGWMLRAMSDLPLFLAGMRSWTERAGGGAWLEANEPFRRGIRNRIADEGPLTSRDIPDEAIVPWESSGWTRDRNVTQMLEMMHMRGELAVVAHEGRLRVWDLAEHVYPADTVEVPEDEARRIRGERLLAALGVAREGASAQPFELHRTMADLGEPAEIDGVPGRWRVDPAAIGRPFQGRTAILSPFDRLVFDRERLSSLFDFDYALEMYKPATTRRWGPFALPILHGERLIGKVDARADRRAGTFTVNAVHQDEPFAPSVRDAVHEQIEGFAAWLRLRVVR</sequence>
<name>A0ABW0NLU6_9MICO</name>
<evidence type="ECO:0000313" key="2">
    <source>
        <dbReference type="Proteomes" id="UP001596039"/>
    </source>
</evidence>
<dbReference type="RefSeq" id="WP_386738574.1">
    <property type="nucleotide sequence ID" value="NZ_JBHSMG010000001.1"/>
</dbReference>
<accession>A0ABW0NLU6</accession>
<comment type="caution">
    <text evidence="1">The sequence shown here is derived from an EMBL/GenBank/DDBJ whole genome shotgun (WGS) entry which is preliminary data.</text>
</comment>
<dbReference type="InterPro" id="IPR009351">
    <property type="entry name" value="AlkZ-like"/>
</dbReference>
<dbReference type="EMBL" id="JBHSMG010000001">
    <property type="protein sequence ID" value="MFC5500966.1"/>
    <property type="molecule type" value="Genomic_DNA"/>
</dbReference>
<dbReference type="Proteomes" id="UP001596039">
    <property type="component" value="Unassembled WGS sequence"/>
</dbReference>
<proteinExistence type="predicted"/>
<protein>
    <submittedName>
        <fullName evidence="1">DNA glycosylase AlkZ-like family protein</fullName>
    </submittedName>
</protein>
<dbReference type="PANTHER" id="PTHR30528">
    <property type="entry name" value="CYTOPLASMIC PROTEIN"/>
    <property type="match status" value="1"/>
</dbReference>
<dbReference type="Pfam" id="PF06224">
    <property type="entry name" value="AlkZ-like"/>
    <property type="match status" value="1"/>
</dbReference>
<reference evidence="2" key="1">
    <citation type="journal article" date="2019" name="Int. J. Syst. Evol. Microbiol.">
        <title>The Global Catalogue of Microorganisms (GCM) 10K type strain sequencing project: providing services to taxonomists for standard genome sequencing and annotation.</title>
        <authorList>
            <consortium name="The Broad Institute Genomics Platform"/>
            <consortium name="The Broad Institute Genome Sequencing Center for Infectious Disease"/>
            <person name="Wu L."/>
            <person name="Ma J."/>
        </authorList>
    </citation>
    <scope>NUCLEOTIDE SEQUENCE [LARGE SCALE GENOMIC DNA]</scope>
    <source>
        <strain evidence="2">CGMCC 4.6997</strain>
    </source>
</reference>
<gene>
    <name evidence="1" type="ORF">ACFPJ4_01795</name>
</gene>
<evidence type="ECO:0000313" key="1">
    <source>
        <dbReference type="EMBL" id="MFC5500966.1"/>
    </source>
</evidence>